<dbReference type="InterPro" id="IPR036047">
    <property type="entry name" value="F-box-like_dom_sf"/>
</dbReference>
<evidence type="ECO:0000256" key="4">
    <source>
        <dbReference type="ARBA" id="ARBA00023242"/>
    </source>
</evidence>
<keyword evidence="3" id="KW-0833">Ubl conjugation pathway</keyword>
<accession>A0A7I8VAW2</accession>
<name>A0A7I8VAW2_9ANNE</name>
<feature type="domain" description="F-box" evidence="5">
    <location>
        <begin position="197"/>
        <end position="244"/>
    </location>
</feature>
<comment type="subcellular location">
    <subcellularLocation>
        <location evidence="1">Nucleus</location>
    </subcellularLocation>
</comment>
<evidence type="ECO:0000256" key="1">
    <source>
        <dbReference type="ARBA" id="ARBA00004123"/>
    </source>
</evidence>
<dbReference type="GO" id="GO:0005634">
    <property type="term" value="C:nucleus"/>
    <property type="evidence" value="ECO:0007669"/>
    <property type="project" value="UniProtKB-SubCell"/>
</dbReference>
<dbReference type="SUPFAM" id="SSF81383">
    <property type="entry name" value="F-box domain"/>
    <property type="match status" value="1"/>
</dbReference>
<proteinExistence type="predicted"/>
<sequence>MPFLGRDWRSGGDEWLKTEKGWEKVKIRRWKIFENLNENVVSRCYKRYDPEESKQIACTTQPHIFIVKNSTKEQKCQTSLSEAFSKLDMSGAARDIKRFSYVRKLLEVIIRNKFSSLSGSAQRCIFQILQETVQRVIQTKNDVKLMKTLLNDTHKALNKGKYLHVGSRSLWNMHLNSLQQMMIALEELHIDTPTDESPSLCDLPDDCMREILYKLSDREDIINLGQTCDRTSSLTKEDGLWRDLCVYYFDEVQMAKVLKNNETIESVRWSCLYERLVKRFGFKEDYTELLNLCKHCNALYWSCHGHPCPYPDLEKESASLSPVMCMELFCS</sequence>
<gene>
    <name evidence="6" type="ORF">DGYR_LOCUS2460</name>
</gene>
<dbReference type="EMBL" id="CAJFCJ010000004">
    <property type="protein sequence ID" value="CAD5113475.1"/>
    <property type="molecule type" value="Genomic_DNA"/>
</dbReference>
<dbReference type="Proteomes" id="UP000549394">
    <property type="component" value="Unassembled WGS sequence"/>
</dbReference>
<dbReference type="UniPathway" id="UPA00143"/>
<dbReference type="AlphaFoldDB" id="A0A7I8VAW2"/>
<dbReference type="InterPro" id="IPR001810">
    <property type="entry name" value="F-box_dom"/>
</dbReference>
<dbReference type="PROSITE" id="PS50181">
    <property type="entry name" value="FBOX"/>
    <property type="match status" value="1"/>
</dbReference>
<dbReference type="PANTHER" id="PTHR13123">
    <property type="entry name" value="LD30288P"/>
    <property type="match status" value="1"/>
</dbReference>
<comment type="pathway">
    <text evidence="2">Protein modification; protein ubiquitination.</text>
</comment>
<protein>
    <submittedName>
        <fullName evidence="6">DgyrCDS2640</fullName>
    </submittedName>
</protein>
<keyword evidence="7" id="KW-1185">Reference proteome</keyword>
<keyword evidence="4" id="KW-0539">Nucleus</keyword>
<dbReference type="OrthoDB" id="9991467at2759"/>
<dbReference type="Pfam" id="PF12937">
    <property type="entry name" value="F-box-like"/>
    <property type="match status" value="1"/>
</dbReference>
<organism evidence="6 7">
    <name type="scientific">Dimorphilus gyrociliatus</name>
    <dbReference type="NCBI Taxonomy" id="2664684"/>
    <lineage>
        <taxon>Eukaryota</taxon>
        <taxon>Metazoa</taxon>
        <taxon>Spiralia</taxon>
        <taxon>Lophotrochozoa</taxon>
        <taxon>Annelida</taxon>
        <taxon>Polychaeta</taxon>
        <taxon>Polychaeta incertae sedis</taxon>
        <taxon>Dinophilidae</taxon>
        <taxon>Dimorphilus</taxon>
    </lineage>
</organism>
<reference evidence="6 7" key="1">
    <citation type="submission" date="2020-08" db="EMBL/GenBank/DDBJ databases">
        <authorList>
            <person name="Hejnol A."/>
        </authorList>
    </citation>
    <scope>NUCLEOTIDE SEQUENCE [LARGE SCALE GENOMIC DNA]</scope>
</reference>
<dbReference type="GO" id="GO:0005737">
    <property type="term" value="C:cytoplasm"/>
    <property type="evidence" value="ECO:0007669"/>
    <property type="project" value="TreeGrafter"/>
</dbReference>
<evidence type="ECO:0000256" key="3">
    <source>
        <dbReference type="ARBA" id="ARBA00022786"/>
    </source>
</evidence>
<dbReference type="InterPro" id="IPR040394">
    <property type="entry name" value="FBX25/32"/>
</dbReference>
<evidence type="ECO:0000313" key="7">
    <source>
        <dbReference type="Proteomes" id="UP000549394"/>
    </source>
</evidence>
<comment type="caution">
    <text evidence="6">The sequence shown here is derived from an EMBL/GenBank/DDBJ whole genome shotgun (WGS) entry which is preliminary data.</text>
</comment>
<evidence type="ECO:0000313" key="6">
    <source>
        <dbReference type="EMBL" id="CAD5113475.1"/>
    </source>
</evidence>
<dbReference type="GO" id="GO:0016567">
    <property type="term" value="P:protein ubiquitination"/>
    <property type="evidence" value="ECO:0007669"/>
    <property type="project" value="UniProtKB-UniPathway"/>
</dbReference>
<dbReference type="PANTHER" id="PTHR13123:SF7">
    <property type="entry name" value="LD30288P"/>
    <property type="match status" value="1"/>
</dbReference>
<evidence type="ECO:0000256" key="2">
    <source>
        <dbReference type="ARBA" id="ARBA00004906"/>
    </source>
</evidence>
<evidence type="ECO:0000259" key="5">
    <source>
        <dbReference type="PROSITE" id="PS50181"/>
    </source>
</evidence>
<dbReference type="GO" id="GO:0019005">
    <property type="term" value="C:SCF ubiquitin ligase complex"/>
    <property type="evidence" value="ECO:0007669"/>
    <property type="project" value="TreeGrafter"/>
</dbReference>